<reference evidence="6 7" key="1">
    <citation type="submission" date="2024-03" db="EMBL/GenBank/DDBJ databases">
        <title>Actinomycetospora sp. OC33-EN06, a novel actinomycete isolated from wild orchid (Aerides multiflora).</title>
        <authorList>
            <person name="Suriyachadkun C."/>
        </authorList>
    </citation>
    <scope>NUCLEOTIDE SEQUENCE [LARGE SCALE GENOMIC DNA]</scope>
    <source>
        <strain evidence="6 7">OC33-EN06</strain>
    </source>
</reference>
<dbReference type="PRINTS" id="PR00039">
    <property type="entry name" value="HTHLYSR"/>
</dbReference>
<keyword evidence="3" id="KW-0238">DNA-binding</keyword>
<dbReference type="EMBL" id="JBBEGL010000001">
    <property type="protein sequence ID" value="MEJ2885163.1"/>
    <property type="molecule type" value="Genomic_DNA"/>
</dbReference>
<keyword evidence="2" id="KW-0805">Transcription regulation</keyword>
<keyword evidence="7" id="KW-1185">Reference proteome</keyword>
<sequence length="305" mass="31825">MELRQLVYFEAVVRHGGFSRAAEALHVAQPAISAQVRRLESELGVRLLARTTRRVGLTEAGELFLVRARRVLGELDAARDEAADLAAVLRGRVVLGAAPVLAGLDLPSVLAAFAARYPGVGLTLRSGITAGLLAELDAGAVDLVLGPIHDEYRVRDRVATPLLDDELVLLTPPGHRRAGSRSLALADLRDDPFVCLPPDSGLRQVLDAAAVDAGFAPRVPFEVSTPGEVQALVAAGLGVALLAASTVSPGATIHQVRPALRHPPVGLLHRELSPAARALAAFLTAAASDVGRGRPQDAADVDACS</sequence>
<dbReference type="SUPFAM" id="SSF53850">
    <property type="entry name" value="Periplasmic binding protein-like II"/>
    <property type="match status" value="1"/>
</dbReference>
<dbReference type="Proteomes" id="UP001370100">
    <property type="component" value="Unassembled WGS sequence"/>
</dbReference>
<dbReference type="PROSITE" id="PS50931">
    <property type="entry name" value="HTH_LYSR"/>
    <property type="match status" value="1"/>
</dbReference>
<evidence type="ECO:0000256" key="3">
    <source>
        <dbReference type="ARBA" id="ARBA00023125"/>
    </source>
</evidence>
<dbReference type="InterPro" id="IPR050950">
    <property type="entry name" value="HTH-type_LysR_regulators"/>
</dbReference>
<dbReference type="SUPFAM" id="SSF46785">
    <property type="entry name" value="Winged helix' DNA-binding domain"/>
    <property type="match status" value="1"/>
</dbReference>
<evidence type="ECO:0000256" key="1">
    <source>
        <dbReference type="ARBA" id="ARBA00009437"/>
    </source>
</evidence>
<evidence type="ECO:0000259" key="5">
    <source>
        <dbReference type="PROSITE" id="PS50931"/>
    </source>
</evidence>
<accession>A0ABU8MYV4</accession>
<dbReference type="PANTHER" id="PTHR30419">
    <property type="entry name" value="HTH-TYPE TRANSCRIPTIONAL REGULATOR YBHD"/>
    <property type="match status" value="1"/>
</dbReference>
<evidence type="ECO:0000313" key="7">
    <source>
        <dbReference type="Proteomes" id="UP001370100"/>
    </source>
</evidence>
<keyword evidence="4" id="KW-0804">Transcription</keyword>
<dbReference type="InterPro" id="IPR000847">
    <property type="entry name" value="LysR_HTH_N"/>
</dbReference>
<organism evidence="6 7">
    <name type="scientific">Actinomycetospora aeridis</name>
    <dbReference type="NCBI Taxonomy" id="3129231"/>
    <lineage>
        <taxon>Bacteria</taxon>
        <taxon>Bacillati</taxon>
        <taxon>Actinomycetota</taxon>
        <taxon>Actinomycetes</taxon>
        <taxon>Pseudonocardiales</taxon>
        <taxon>Pseudonocardiaceae</taxon>
        <taxon>Actinomycetospora</taxon>
    </lineage>
</organism>
<gene>
    <name evidence="6" type="ORF">WCD41_01775</name>
</gene>
<dbReference type="InterPro" id="IPR005119">
    <property type="entry name" value="LysR_subst-bd"/>
</dbReference>
<name>A0ABU8MYV4_9PSEU</name>
<dbReference type="Gene3D" id="1.10.10.10">
    <property type="entry name" value="Winged helix-like DNA-binding domain superfamily/Winged helix DNA-binding domain"/>
    <property type="match status" value="1"/>
</dbReference>
<evidence type="ECO:0000256" key="2">
    <source>
        <dbReference type="ARBA" id="ARBA00023015"/>
    </source>
</evidence>
<dbReference type="InterPro" id="IPR036388">
    <property type="entry name" value="WH-like_DNA-bd_sf"/>
</dbReference>
<comment type="caution">
    <text evidence="6">The sequence shown here is derived from an EMBL/GenBank/DDBJ whole genome shotgun (WGS) entry which is preliminary data.</text>
</comment>
<evidence type="ECO:0000313" key="6">
    <source>
        <dbReference type="EMBL" id="MEJ2885163.1"/>
    </source>
</evidence>
<comment type="similarity">
    <text evidence="1">Belongs to the LysR transcriptional regulatory family.</text>
</comment>
<dbReference type="Gene3D" id="3.40.190.290">
    <property type="match status" value="1"/>
</dbReference>
<dbReference type="Pfam" id="PF03466">
    <property type="entry name" value="LysR_substrate"/>
    <property type="match status" value="1"/>
</dbReference>
<dbReference type="Pfam" id="PF00126">
    <property type="entry name" value="HTH_1"/>
    <property type="match status" value="1"/>
</dbReference>
<dbReference type="InterPro" id="IPR036390">
    <property type="entry name" value="WH_DNA-bd_sf"/>
</dbReference>
<dbReference type="RefSeq" id="WP_337711657.1">
    <property type="nucleotide sequence ID" value="NZ_JBBEGL010000001.1"/>
</dbReference>
<feature type="domain" description="HTH lysR-type" evidence="5">
    <location>
        <begin position="1"/>
        <end position="58"/>
    </location>
</feature>
<protein>
    <submittedName>
        <fullName evidence="6">LysR substrate-binding domain-containing protein</fullName>
    </submittedName>
</protein>
<proteinExistence type="inferred from homology"/>
<evidence type="ECO:0000256" key="4">
    <source>
        <dbReference type="ARBA" id="ARBA00023163"/>
    </source>
</evidence>